<organism evidence="16 17">
    <name type="scientific">Spraguea lophii (strain 42_110)</name>
    <name type="common">Microsporidian parasite</name>
    <dbReference type="NCBI Taxonomy" id="1358809"/>
    <lineage>
        <taxon>Eukaryota</taxon>
        <taxon>Fungi</taxon>
        <taxon>Fungi incertae sedis</taxon>
        <taxon>Microsporidia</taxon>
        <taxon>Spragueidae</taxon>
        <taxon>Spraguea</taxon>
    </lineage>
</organism>
<comment type="cofactor">
    <cofactor evidence="4">
        <name>Mg(2+)</name>
        <dbReference type="ChEBI" id="CHEBI:18420"/>
    </cofactor>
</comment>
<dbReference type="Proteomes" id="UP000014978">
    <property type="component" value="Unassembled WGS sequence"/>
</dbReference>
<evidence type="ECO:0000256" key="8">
    <source>
        <dbReference type="ARBA" id="ARBA00013152"/>
    </source>
</evidence>
<keyword evidence="13" id="KW-0786">Thiamine pyrophosphate</keyword>
<dbReference type="Gene3D" id="3.40.50.970">
    <property type="match status" value="2"/>
</dbReference>
<keyword evidence="9" id="KW-0808">Transferase</keyword>
<dbReference type="PANTHER" id="PTHR43522:SF2">
    <property type="entry name" value="TRANSKETOLASE 1-RELATED"/>
    <property type="match status" value="1"/>
</dbReference>
<accession>S7WCK9</accession>
<dbReference type="OMA" id="EWTTGNL"/>
<evidence type="ECO:0000256" key="10">
    <source>
        <dbReference type="ARBA" id="ARBA00022723"/>
    </source>
</evidence>
<comment type="caution">
    <text evidence="16">The sequence shown here is derived from an EMBL/GenBank/DDBJ whole genome shotgun (WGS) entry which is preliminary data.</text>
</comment>
<dbReference type="CDD" id="cd02012">
    <property type="entry name" value="TPP_TK"/>
    <property type="match status" value="1"/>
</dbReference>
<dbReference type="InterPro" id="IPR020826">
    <property type="entry name" value="Transketolase_BS"/>
</dbReference>
<comment type="subunit">
    <text evidence="7">Homodimer.</text>
</comment>
<protein>
    <recommendedName>
        <fullName evidence="8">transketolase</fullName>
        <ecNumber evidence="8">2.2.1.1</ecNumber>
    </recommendedName>
</protein>
<keyword evidence="17" id="KW-1185">Reference proteome</keyword>
<evidence type="ECO:0000256" key="11">
    <source>
        <dbReference type="ARBA" id="ARBA00022837"/>
    </source>
</evidence>
<evidence type="ECO:0000259" key="15">
    <source>
        <dbReference type="SMART" id="SM00861"/>
    </source>
</evidence>
<dbReference type="GO" id="GO:0005829">
    <property type="term" value="C:cytosol"/>
    <property type="evidence" value="ECO:0007669"/>
    <property type="project" value="TreeGrafter"/>
</dbReference>
<dbReference type="CDD" id="cd07033">
    <property type="entry name" value="TPP_PYR_DXS_TK_like"/>
    <property type="match status" value="1"/>
</dbReference>
<keyword evidence="10" id="KW-0479">Metal-binding</keyword>
<dbReference type="GO" id="GO:0004802">
    <property type="term" value="F:transketolase activity"/>
    <property type="evidence" value="ECO:0007669"/>
    <property type="project" value="UniProtKB-EC"/>
</dbReference>
<dbReference type="SUPFAM" id="SSF52922">
    <property type="entry name" value="TK C-terminal domain-like"/>
    <property type="match status" value="1"/>
</dbReference>
<evidence type="ECO:0000256" key="14">
    <source>
        <dbReference type="ARBA" id="ARBA00049473"/>
    </source>
</evidence>
<dbReference type="EMBL" id="ATCN01000206">
    <property type="protein sequence ID" value="EPR79542.1"/>
    <property type="molecule type" value="Genomic_DNA"/>
</dbReference>
<dbReference type="InterPro" id="IPR005474">
    <property type="entry name" value="Transketolase_N"/>
</dbReference>
<proteinExistence type="inferred from homology"/>
<comment type="catalytic activity">
    <reaction evidence="14">
        <text>D-sedoheptulose 7-phosphate + D-glyceraldehyde 3-phosphate = aldehydo-D-ribose 5-phosphate + D-xylulose 5-phosphate</text>
        <dbReference type="Rhea" id="RHEA:10508"/>
        <dbReference type="ChEBI" id="CHEBI:57483"/>
        <dbReference type="ChEBI" id="CHEBI:57737"/>
        <dbReference type="ChEBI" id="CHEBI:58273"/>
        <dbReference type="ChEBI" id="CHEBI:59776"/>
        <dbReference type="EC" id="2.2.1.1"/>
    </reaction>
</comment>
<dbReference type="GO" id="GO:0006098">
    <property type="term" value="P:pentose-phosphate shunt"/>
    <property type="evidence" value="ECO:0007669"/>
    <property type="project" value="TreeGrafter"/>
</dbReference>
<dbReference type="FunCoup" id="S7WCK9">
    <property type="interactions" value="88"/>
</dbReference>
<dbReference type="OrthoDB" id="10267175at2759"/>
<dbReference type="PROSITE" id="PS00802">
    <property type="entry name" value="TRANSKETOLASE_2"/>
    <property type="match status" value="1"/>
</dbReference>
<dbReference type="SUPFAM" id="SSF52518">
    <property type="entry name" value="Thiamin diphosphate-binding fold (THDP-binding)"/>
    <property type="match status" value="2"/>
</dbReference>
<dbReference type="InterPro" id="IPR005475">
    <property type="entry name" value="Transketolase-like_Pyr-bd"/>
</dbReference>
<comment type="cofactor">
    <cofactor evidence="2">
        <name>Mn(2+)</name>
        <dbReference type="ChEBI" id="CHEBI:29035"/>
    </cofactor>
</comment>
<evidence type="ECO:0000256" key="13">
    <source>
        <dbReference type="ARBA" id="ARBA00023052"/>
    </source>
</evidence>
<reference evidence="17" key="1">
    <citation type="journal article" date="2013" name="PLoS Genet.">
        <title>The genome of Spraguea lophii and the basis of host-microsporidian interactions.</title>
        <authorList>
            <person name="Campbell S.E."/>
            <person name="Williams T.A."/>
            <person name="Yousuf A."/>
            <person name="Soanes D.M."/>
            <person name="Paszkiewicz K.H."/>
            <person name="Williams B.A.P."/>
        </authorList>
    </citation>
    <scope>NUCLEOTIDE SEQUENCE [LARGE SCALE GENOMIC DNA]</scope>
    <source>
        <strain evidence="17">42_110</strain>
    </source>
</reference>
<dbReference type="AlphaFoldDB" id="S7WCK9"/>
<evidence type="ECO:0000256" key="4">
    <source>
        <dbReference type="ARBA" id="ARBA00001946"/>
    </source>
</evidence>
<dbReference type="HOGENOM" id="CLU_009227_0_0_1"/>
<dbReference type="InterPro" id="IPR009014">
    <property type="entry name" value="Transketo_C/PFOR_II"/>
</dbReference>
<dbReference type="STRING" id="1358809.S7WCK9"/>
<dbReference type="InterPro" id="IPR029061">
    <property type="entry name" value="THDP-binding"/>
</dbReference>
<comment type="similarity">
    <text evidence="6">Belongs to the transketolase family.</text>
</comment>
<dbReference type="Gene3D" id="3.40.50.920">
    <property type="match status" value="1"/>
</dbReference>
<evidence type="ECO:0000256" key="6">
    <source>
        <dbReference type="ARBA" id="ARBA00007131"/>
    </source>
</evidence>
<dbReference type="InterPro" id="IPR033247">
    <property type="entry name" value="Transketolase_fam"/>
</dbReference>
<dbReference type="SMART" id="SM00861">
    <property type="entry name" value="Transket_pyr"/>
    <property type="match status" value="1"/>
</dbReference>
<dbReference type="Pfam" id="PF02779">
    <property type="entry name" value="Transket_pyr"/>
    <property type="match status" value="1"/>
</dbReference>
<name>S7WCK9_SPRLO</name>
<gene>
    <name evidence="16" type="ORF">SLOPH_1976</name>
</gene>
<dbReference type="Pfam" id="PF22613">
    <property type="entry name" value="Transketolase_C_1"/>
    <property type="match status" value="1"/>
</dbReference>
<dbReference type="InterPro" id="IPR055152">
    <property type="entry name" value="Transketolase-like_C_2"/>
</dbReference>
<evidence type="ECO:0000256" key="2">
    <source>
        <dbReference type="ARBA" id="ARBA00001936"/>
    </source>
</evidence>
<dbReference type="PANTHER" id="PTHR43522">
    <property type="entry name" value="TRANSKETOLASE"/>
    <property type="match status" value="1"/>
</dbReference>
<dbReference type="VEuPathDB" id="MicrosporidiaDB:SLOPH_1976"/>
<dbReference type="GO" id="GO:0046872">
    <property type="term" value="F:metal ion binding"/>
    <property type="evidence" value="ECO:0007669"/>
    <property type="project" value="UniProtKB-KW"/>
</dbReference>
<dbReference type="InParanoid" id="S7WCK9"/>
<evidence type="ECO:0000256" key="9">
    <source>
        <dbReference type="ARBA" id="ARBA00022679"/>
    </source>
</evidence>
<evidence type="ECO:0000256" key="12">
    <source>
        <dbReference type="ARBA" id="ARBA00022842"/>
    </source>
</evidence>
<feature type="domain" description="Transketolase-like pyrimidine-binding" evidence="15">
    <location>
        <begin position="340"/>
        <end position="509"/>
    </location>
</feature>
<dbReference type="FunFam" id="3.40.50.970:FF:000045">
    <property type="entry name" value="Transketolase"/>
    <property type="match status" value="1"/>
</dbReference>
<sequence length="641" mass="72241">MHSEKKILDTKCKDIDKIVADIRLQCALAVEIAQSGHPGSALGLSPFCHLLFSEFLQFDPDDSKWLNRDIFILSNGHVCPIQYVMNILRGYITMNDLKEFRKIHSLTPGHPEYGMPGVDATSEPLGQGVATAVGFAIALTKMKEYNKEAEIFNNQVYCIFGDGCYQEGITQEAFSLAALYKLNNLTFIYDYNKMTIDGSTEISMDENVEMRFEALGFEVINIKDGNTNINGMREALNKKTDKTKMIILNTTIGMGCGWAGENRVHGEPIGKENIENMKRKYNLKEFEFSNETAKYYENTREKMRIKRKEWNDLSRNLEIKPKVKKVDLEKIITNLHLTAKSTRKHFGDAINEMIDYAEFIGGSADLTPSTNTKAKNVEEYTKFNRNGSFLRFGIREHGMFAVMNGIASYGVHLPFTGTFLNFITYGFPSTRLAALGNLHLFYIFTHDSIGLGEDGPTHQPIEALPLIRATPNLVCMRPCDGLETRVALWWAINNPMPSCICLSRQEVPLVDSTIDAKFGAYAISQVKTPSYILLASGSEVVISIAAKEILSKKGIEGNVVSFMSFEIFEMQSDDYKNSIMLDCLRISVEAASTFGWSRYAHKSIGIDRFGLSGKCEDLYDYFGFTPEKIAEKVEKWLEEKK</sequence>
<dbReference type="EC" id="2.2.1.1" evidence="8"/>
<evidence type="ECO:0000256" key="1">
    <source>
        <dbReference type="ARBA" id="ARBA00001913"/>
    </source>
</evidence>
<evidence type="ECO:0000313" key="17">
    <source>
        <dbReference type="Proteomes" id="UP000014978"/>
    </source>
</evidence>
<comment type="cofactor">
    <cofactor evidence="1">
        <name>Ca(2+)</name>
        <dbReference type="ChEBI" id="CHEBI:29108"/>
    </cofactor>
</comment>
<keyword evidence="12" id="KW-0460">Magnesium</keyword>
<evidence type="ECO:0000256" key="5">
    <source>
        <dbReference type="ARBA" id="ARBA00001964"/>
    </source>
</evidence>
<comment type="cofactor">
    <cofactor evidence="3">
        <name>Co(2+)</name>
        <dbReference type="ChEBI" id="CHEBI:48828"/>
    </cofactor>
</comment>
<dbReference type="Pfam" id="PF00456">
    <property type="entry name" value="Transketolase_N"/>
    <property type="match status" value="1"/>
</dbReference>
<evidence type="ECO:0000256" key="7">
    <source>
        <dbReference type="ARBA" id="ARBA00011738"/>
    </source>
</evidence>
<keyword evidence="11" id="KW-0106">Calcium</keyword>
<comment type="cofactor">
    <cofactor evidence="5">
        <name>thiamine diphosphate</name>
        <dbReference type="ChEBI" id="CHEBI:58937"/>
    </cofactor>
</comment>
<evidence type="ECO:0000256" key="3">
    <source>
        <dbReference type="ARBA" id="ARBA00001941"/>
    </source>
</evidence>
<evidence type="ECO:0000313" key="16">
    <source>
        <dbReference type="EMBL" id="EPR79542.1"/>
    </source>
</evidence>